<reference evidence="1" key="1">
    <citation type="submission" date="2021-10" db="EMBL/GenBank/DDBJ databases">
        <title>Tropical sea cucumber genome reveals ecological adaptation and Cuvierian tubules defense mechanism.</title>
        <authorList>
            <person name="Chen T."/>
        </authorList>
    </citation>
    <scope>NUCLEOTIDE SEQUENCE</scope>
    <source>
        <strain evidence="1">Nanhai2018</strain>
        <tissue evidence="1">Muscle</tissue>
    </source>
</reference>
<dbReference type="EMBL" id="JAIZAY010000061">
    <property type="protein sequence ID" value="KAJ8019200.1"/>
    <property type="molecule type" value="Genomic_DNA"/>
</dbReference>
<proteinExistence type="predicted"/>
<protein>
    <recommendedName>
        <fullName evidence="3">GIY-YIG domain-containing protein</fullName>
    </recommendedName>
</protein>
<gene>
    <name evidence="1" type="ORF">HOLleu_42372</name>
</gene>
<sequence>MRQRQLYYVGQTNSKFRFRFNNHKKTIQDKSVNFPVAKHFCGEPNHSISNLKCILLGSNYQSVNERLKSESKWVVKLSTHIRGLNKDLGILSDFPFVINNPSQAAKVN</sequence>
<evidence type="ECO:0000313" key="2">
    <source>
        <dbReference type="Proteomes" id="UP001152320"/>
    </source>
</evidence>
<evidence type="ECO:0008006" key="3">
    <source>
        <dbReference type="Google" id="ProtNLM"/>
    </source>
</evidence>
<evidence type="ECO:0000313" key="1">
    <source>
        <dbReference type="EMBL" id="KAJ8019200.1"/>
    </source>
</evidence>
<comment type="caution">
    <text evidence="1">The sequence shown here is derived from an EMBL/GenBank/DDBJ whole genome shotgun (WGS) entry which is preliminary data.</text>
</comment>
<dbReference type="Proteomes" id="UP001152320">
    <property type="component" value="Unassembled WGS sequence"/>
</dbReference>
<organism evidence="1 2">
    <name type="scientific">Holothuria leucospilota</name>
    <name type="common">Black long sea cucumber</name>
    <name type="synonym">Mertensiothuria leucospilota</name>
    <dbReference type="NCBI Taxonomy" id="206669"/>
    <lineage>
        <taxon>Eukaryota</taxon>
        <taxon>Metazoa</taxon>
        <taxon>Echinodermata</taxon>
        <taxon>Eleutherozoa</taxon>
        <taxon>Echinozoa</taxon>
        <taxon>Holothuroidea</taxon>
        <taxon>Aspidochirotacea</taxon>
        <taxon>Aspidochirotida</taxon>
        <taxon>Holothuriidae</taxon>
        <taxon>Holothuria</taxon>
    </lineage>
</organism>
<keyword evidence="2" id="KW-1185">Reference proteome</keyword>
<accession>A0A9Q0YD27</accession>
<name>A0A9Q0YD27_HOLLE</name>
<dbReference type="AlphaFoldDB" id="A0A9Q0YD27"/>